<dbReference type="SMART" id="SM00184">
    <property type="entry name" value="RING"/>
    <property type="match status" value="1"/>
</dbReference>
<dbReference type="Pfam" id="PF13639">
    <property type="entry name" value="zf-RING_2"/>
    <property type="match status" value="1"/>
</dbReference>
<dbReference type="PANTHER" id="PTHR14155">
    <property type="entry name" value="RING FINGER DOMAIN-CONTAINING"/>
    <property type="match status" value="1"/>
</dbReference>
<keyword evidence="4" id="KW-0479">Metal-binding</keyword>
<dbReference type="RefSeq" id="XP_010419146.1">
    <property type="nucleotide sequence ID" value="XM_010420844.1"/>
</dbReference>
<dbReference type="InterPro" id="IPR053238">
    <property type="entry name" value="RING-H2_zinc_finger"/>
</dbReference>
<evidence type="ECO:0000256" key="3">
    <source>
        <dbReference type="ARBA" id="ARBA00012483"/>
    </source>
</evidence>
<keyword evidence="5 9" id="KW-0863">Zinc-finger</keyword>
<comment type="similarity">
    <text evidence="8">Belongs to the RING-type zinc finger family. ATL subfamily.</text>
</comment>
<evidence type="ECO:0000259" key="10">
    <source>
        <dbReference type="PROSITE" id="PS50089"/>
    </source>
</evidence>
<dbReference type="EC" id="2.3.2.27" evidence="3"/>
<dbReference type="Proteomes" id="UP000694864">
    <property type="component" value="Chromosome 7"/>
</dbReference>
<dbReference type="SUPFAM" id="SSF57850">
    <property type="entry name" value="RING/U-box"/>
    <property type="match status" value="1"/>
</dbReference>
<keyword evidence="6" id="KW-0833">Ubl conjugation pathway</keyword>
<dbReference type="InterPro" id="IPR013083">
    <property type="entry name" value="Znf_RING/FYVE/PHD"/>
</dbReference>
<evidence type="ECO:0000256" key="2">
    <source>
        <dbReference type="ARBA" id="ARBA00004906"/>
    </source>
</evidence>
<evidence type="ECO:0000313" key="12">
    <source>
        <dbReference type="RefSeq" id="XP_010419146.1"/>
    </source>
</evidence>
<evidence type="ECO:0000256" key="1">
    <source>
        <dbReference type="ARBA" id="ARBA00000900"/>
    </source>
</evidence>
<protein>
    <recommendedName>
        <fullName evidence="3">RING-type E3 ubiquitin transferase</fullName>
        <ecNumber evidence="3">2.3.2.27</ecNumber>
    </recommendedName>
</protein>
<evidence type="ECO:0000256" key="9">
    <source>
        <dbReference type="PROSITE-ProRule" id="PRU00175"/>
    </source>
</evidence>
<evidence type="ECO:0000256" key="7">
    <source>
        <dbReference type="ARBA" id="ARBA00022833"/>
    </source>
</evidence>
<accession>A0ABM0T0X6</accession>
<evidence type="ECO:0000313" key="11">
    <source>
        <dbReference type="Proteomes" id="UP000694864"/>
    </source>
</evidence>
<dbReference type="GeneID" id="104704814"/>
<dbReference type="Gene3D" id="3.30.40.10">
    <property type="entry name" value="Zinc/RING finger domain, C3HC4 (zinc finger)"/>
    <property type="match status" value="1"/>
</dbReference>
<evidence type="ECO:0000256" key="5">
    <source>
        <dbReference type="ARBA" id="ARBA00022771"/>
    </source>
</evidence>
<comment type="pathway">
    <text evidence="2">Protein modification; protein ubiquitination.</text>
</comment>
<comment type="catalytic activity">
    <reaction evidence="1">
        <text>S-ubiquitinyl-[E2 ubiquitin-conjugating enzyme]-L-cysteine + [acceptor protein]-L-lysine = [E2 ubiquitin-conjugating enzyme]-L-cysteine + N(6)-ubiquitinyl-[acceptor protein]-L-lysine.</text>
        <dbReference type="EC" id="2.3.2.27"/>
    </reaction>
</comment>
<evidence type="ECO:0000256" key="8">
    <source>
        <dbReference type="ARBA" id="ARBA00024209"/>
    </source>
</evidence>
<name>A0ABM0T0X6_CAMSA</name>
<reference evidence="12" key="2">
    <citation type="submission" date="2025-08" db="UniProtKB">
        <authorList>
            <consortium name="RefSeq"/>
        </authorList>
    </citation>
    <scope>IDENTIFICATION</scope>
    <source>
        <tissue evidence="12">Leaf</tissue>
    </source>
</reference>
<dbReference type="PROSITE" id="PS50089">
    <property type="entry name" value="ZF_RING_2"/>
    <property type="match status" value="1"/>
</dbReference>
<dbReference type="InterPro" id="IPR001841">
    <property type="entry name" value="Znf_RING"/>
</dbReference>
<evidence type="ECO:0000256" key="6">
    <source>
        <dbReference type="ARBA" id="ARBA00022786"/>
    </source>
</evidence>
<keyword evidence="7" id="KW-0862">Zinc</keyword>
<reference evidence="11" key="1">
    <citation type="journal article" date="2014" name="Nat. Commun.">
        <title>The emerging biofuel crop Camelina sativa retains a highly undifferentiated hexaploid genome structure.</title>
        <authorList>
            <person name="Kagale S."/>
            <person name="Koh C."/>
            <person name="Nixon J."/>
            <person name="Bollina V."/>
            <person name="Clarke W.E."/>
            <person name="Tuteja R."/>
            <person name="Spillane C."/>
            <person name="Robinson S.J."/>
            <person name="Links M.G."/>
            <person name="Clarke C."/>
            <person name="Higgins E.E."/>
            <person name="Huebert T."/>
            <person name="Sharpe A.G."/>
            <person name="Parkin I.A."/>
        </authorList>
    </citation>
    <scope>NUCLEOTIDE SEQUENCE [LARGE SCALE GENOMIC DNA]</scope>
    <source>
        <strain evidence="11">cv. DH55</strain>
    </source>
</reference>
<sequence length="166" mass="18992">MNEIQEHVSIDKVVTHKSTSNTVEIRVTRKNVVTCTPPPFPTPHLLLNNILSFDHHKMYPLLYPTLPDPALCRILSYKIASEAEKVPGPLYISLDVTLSPVIFEEPKMETCAICLEEEQCLFLMPNCSHVFHNHCIYEWLCRSNQCPLCRAELIEDEDWAGDVSQI</sequence>
<keyword evidence="11" id="KW-1185">Reference proteome</keyword>
<proteinExistence type="inferred from homology"/>
<dbReference type="PANTHER" id="PTHR14155:SF613">
    <property type="entry name" value="RING-H2 FINGER PROTEIN ATL34-RELATED"/>
    <property type="match status" value="1"/>
</dbReference>
<feature type="domain" description="RING-type" evidence="10">
    <location>
        <begin position="111"/>
        <end position="150"/>
    </location>
</feature>
<evidence type="ECO:0000256" key="4">
    <source>
        <dbReference type="ARBA" id="ARBA00022723"/>
    </source>
</evidence>
<gene>
    <name evidence="12" type="primary">LOC104704814</name>
</gene>
<organism evidence="11 12">
    <name type="scientific">Camelina sativa</name>
    <name type="common">False flax</name>
    <name type="synonym">Myagrum sativum</name>
    <dbReference type="NCBI Taxonomy" id="90675"/>
    <lineage>
        <taxon>Eukaryota</taxon>
        <taxon>Viridiplantae</taxon>
        <taxon>Streptophyta</taxon>
        <taxon>Embryophyta</taxon>
        <taxon>Tracheophyta</taxon>
        <taxon>Spermatophyta</taxon>
        <taxon>Magnoliopsida</taxon>
        <taxon>eudicotyledons</taxon>
        <taxon>Gunneridae</taxon>
        <taxon>Pentapetalae</taxon>
        <taxon>rosids</taxon>
        <taxon>malvids</taxon>
        <taxon>Brassicales</taxon>
        <taxon>Brassicaceae</taxon>
        <taxon>Camelineae</taxon>
        <taxon>Camelina</taxon>
    </lineage>
</organism>